<feature type="compositionally biased region" description="Pro residues" evidence="1">
    <location>
        <begin position="306"/>
        <end position="316"/>
    </location>
</feature>
<dbReference type="AlphaFoldDB" id="A0A848KGI3"/>
<evidence type="ECO:0000313" key="4">
    <source>
        <dbReference type="EMBL" id="NMN96204.1"/>
    </source>
</evidence>
<feature type="compositionally biased region" description="Low complexity" evidence="1">
    <location>
        <begin position="271"/>
        <end position="305"/>
    </location>
</feature>
<evidence type="ECO:0000259" key="3">
    <source>
        <dbReference type="Pfam" id="PF16751"/>
    </source>
</evidence>
<name>A0A848KGI3_9NOCA</name>
<dbReference type="InterPro" id="IPR031928">
    <property type="entry name" value="RsdA_SigD-bd"/>
</dbReference>
<feature type="compositionally biased region" description="Polar residues" evidence="1">
    <location>
        <begin position="334"/>
        <end position="344"/>
    </location>
</feature>
<comment type="caution">
    <text evidence="4">The sequence shown here is derived from an EMBL/GenBank/DDBJ whole genome shotgun (WGS) entry which is preliminary data.</text>
</comment>
<proteinExistence type="predicted"/>
<reference evidence="4 5" key="2">
    <citation type="submission" date="2020-06" db="EMBL/GenBank/DDBJ databases">
        <title>Antribacter stalactiti gen. nov., sp. nov., a new member of the family Nacardiaceae isolated from a cave.</title>
        <authorList>
            <person name="Kim I.S."/>
        </authorList>
    </citation>
    <scope>NUCLEOTIDE SEQUENCE [LARGE SCALE GENOMIC DNA]</scope>
    <source>
        <strain evidence="4 5">YC2-7</strain>
    </source>
</reference>
<dbReference type="Gene3D" id="6.10.250.1300">
    <property type="match status" value="1"/>
</dbReference>
<feature type="region of interest" description="Disordered" evidence="1">
    <location>
        <begin position="218"/>
        <end position="354"/>
    </location>
</feature>
<protein>
    <recommendedName>
        <fullName evidence="3">Anti-sigma-D factor RsdA sigma factor binding region domain-containing protein</fullName>
    </recommendedName>
</protein>
<sequence>MARDSKRGRFGAGSQHADPYADANVDGTPVDIAAVRRDDELIDAIASDGPVATDSTDEYQIASLLANWRAELTMPPLPAAPDIDTVFAAVNQEIGARAARANAGGRLRLVRPIVGAAAAIALVVGGMTAFSYNAEPGDPLWKVKQVVFSEQANSTMANIDTSSDLEEAQKLLDSGKPAAAKEKLEHAASRVTDVNDAQDRDALLEMWKKLNEQIAKVLPTAPGSNTTSQPTSPESSVSVETKPSPSTSPKPNPALVPGDSSAVTVSPTPKPADSTPPETTTTTDVTTTTTQAPVTTTTPAPVTSSEPPPVVVPPVTPTSAANSAPVPEPPVIETSGSTSESSVPQIPGLRNLTR</sequence>
<dbReference type="EMBL" id="VCQU01000004">
    <property type="protein sequence ID" value="NMN96204.1"/>
    <property type="molecule type" value="Genomic_DNA"/>
</dbReference>
<dbReference type="RefSeq" id="WP_169587844.1">
    <property type="nucleotide sequence ID" value="NZ_VCQU01000004.1"/>
</dbReference>
<dbReference type="Pfam" id="PF16751">
    <property type="entry name" value="RsdA_SigD_bd"/>
    <property type="match status" value="1"/>
</dbReference>
<evidence type="ECO:0000256" key="1">
    <source>
        <dbReference type="SAM" id="MobiDB-lite"/>
    </source>
</evidence>
<feature type="compositionally biased region" description="Low complexity" evidence="1">
    <location>
        <begin position="224"/>
        <end position="245"/>
    </location>
</feature>
<organism evidence="4 5">
    <name type="scientific">Antrihabitans stalactiti</name>
    <dbReference type="NCBI Taxonomy" id="2584121"/>
    <lineage>
        <taxon>Bacteria</taxon>
        <taxon>Bacillati</taxon>
        <taxon>Actinomycetota</taxon>
        <taxon>Actinomycetes</taxon>
        <taxon>Mycobacteriales</taxon>
        <taxon>Nocardiaceae</taxon>
        <taxon>Antrihabitans</taxon>
    </lineage>
</organism>
<keyword evidence="5" id="KW-1185">Reference proteome</keyword>
<feature type="region of interest" description="Disordered" evidence="1">
    <location>
        <begin position="1"/>
        <end position="26"/>
    </location>
</feature>
<dbReference type="Proteomes" id="UP000535543">
    <property type="component" value="Unassembled WGS sequence"/>
</dbReference>
<keyword evidence="2" id="KW-0472">Membrane</keyword>
<reference evidence="4 5" key="1">
    <citation type="submission" date="2019-05" db="EMBL/GenBank/DDBJ databases">
        <authorList>
            <person name="Lee S.D."/>
        </authorList>
    </citation>
    <scope>NUCLEOTIDE SEQUENCE [LARGE SCALE GENOMIC DNA]</scope>
    <source>
        <strain evidence="4 5">YC2-7</strain>
    </source>
</reference>
<accession>A0A848KGI3</accession>
<keyword evidence="2" id="KW-1133">Transmembrane helix</keyword>
<feature type="domain" description="Anti-sigma-D factor RsdA sigma factor binding region" evidence="3">
    <location>
        <begin position="31"/>
        <end position="76"/>
    </location>
</feature>
<keyword evidence="2" id="KW-0812">Transmembrane</keyword>
<evidence type="ECO:0000313" key="5">
    <source>
        <dbReference type="Proteomes" id="UP000535543"/>
    </source>
</evidence>
<feature type="transmembrane region" description="Helical" evidence="2">
    <location>
        <begin position="109"/>
        <end position="132"/>
    </location>
</feature>
<evidence type="ECO:0000256" key="2">
    <source>
        <dbReference type="SAM" id="Phobius"/>
    </source>
</evidence>
<gene>
    <name evidence="4" type="ORF">FGL95_14285</name>
</gene>